<dbReference type="KEGG" id="tcd:AAIA72_14650"/>
<accession>A0AB39UVJ6</accession>
<dbReference type="InterPro" id="IPR011856">
    <property type="entry name" value="tRNA_endonuc-like_dom_sf"/>
</dbReference>
<sequence>MFKTESELQARLHLDPQLVLSGLPDINPEFCPDAPGLVSLGREIQLSSGAIDNLFIDINAVLTFVECKRYSDSRLKREVYPQVINYASDLQNQLIHYNGKVFQKRFGDLISTASNACYKNLDAVMHALSKDPILEGKKVSEWRQQFLERLEFNVKNGVCRVIILCAPEPNSVFNYRAVRNLMQLMTFSECSTSRYDLVLMDLREEHDNLVSKIIWRRYSALPQIPLVAESIRDISAGIDRMKEREEGLPPDRRVLIDRLLEALSDYGLVAVENTKGYALMDADTRKSVYTSIAIRDQDWTVVRHQIRPPESLYELEANGHTDILDGFNFTIQRKRSALAPGKLYQIEIAPDASTDINRLAHVINQIARRVTTEA</sequence>
<evidence type="ECO:0008006" key="2">
    <source>
        <dbReference type="Google" id="ProtNLM"/>
    </source>
</evidence>
<dbReference type="EMBL" id="CP154858">
    <property type="protein sequence ID" value="XDT72019.1"/>
    <property type="molecule type" value="Genomic_DNA"/>
</dbReference>
<reference evidence="1" key="1">
    <citation type="submission" date="2024-05" db="EMBL/GenBank/DDBJ databases">
        <title>Genome sequencing of novel strain.</title>
        <authorList>
            <person name="Ganbat D."/>
            <person name="Ganbat S."/>
            <person name="Lee S.-J."/>
        </authorList>
    </citation>
    <scope>NUCLEOTIDE SEQUENCE</scope>
    <source>
        <strain evidence="1">SMD15-11</strain>
    </source>
</reference>
<dbReference type="AlphaFoldDB" id="A0AB39UVJ6"/>
<organism evidence="1">
    <name type="scientific">Thermohahella caldifontis</name>
    <dbReference type="NCBI Taxonomy" id="3142973"/>
    <lineage>
        <taxon>Bacteria</taxon>
        <taxon>Pseudomonadati</taxon>
        <taxon>Pseudomonadota</taxon>
        <taxon>Gammaproteobacteria</taxon>
        <taxon>Oceanospirillales</taxon>
        <taxon>Hahellaceae</taxon>
        <taxon>Thermohahella</taxon>
    </lineage>
</organism>
<evidence type="ECO:0000313" key="1">
    <source>
        <dbReference type="EMBL" id="XDT72019.1"/>
    </source>
</evidence>
<gene>
    <name evidence="1" type="ORF">AAIA72_14650</name>
</gene>
<protein>
    <recommendedName>
        <fullName evidence="2">PD-(D/E)XK nuclease superfamily protein</fullName>
    </recommendedName>
</protein>
<dbReference type="GO" id="GO:0003676">
    <property type="term" value="F:nucleic acid binding"/>
    <property type="evidence" value="ECO:0007669"/>
    <property type="project" value="InterPro"/>
</dbReference>
<name>A0AB39UVJ6_9GAMM</name>
<dbReference type="Gene3D" id="3.40.1350.10">
    <property type="match status" value="1"/>
</dbReference>
<proteinExistence type="predicted"/>
<dbReference type="RefSeq" id="WP_369601040.1">
    <property type="nucleotide sequence ID" value="NZ_CP154858.1"/>
</dbReference>